<dbReference type="PANTHER" id="PTHR31044">
    <property type="entry name" value="BETA-1,3 GLUCANASE"/>
    <property type="match status" value="1"/>
</dbReference>
<comment type="subcellular location">
    <subcellularLocation>
        <location evidence="1">Cell membrane</location>
        <topology evidence="1">Lipid-anchor</topology>
        <topology evidence="1">GPI-anchor</topology>
    </subcellularLocation>
</comment>
<dbReference type="GO" id="GO:0009506">
    <property type="term" value="C:plasmodesma"/>
    <property type="evidence" value="ECO:0007669"/>
    <property type="project" value="UniProtKB-ARBA"/>
</dbReference>
<dbReference type="FunFam" id="1.20.58.1040:FF:000001">
    <property type="entry name" value="Glucan endo-1,3-beta-glucosidase 4"/>
    <property type="match status" value="1"/>
</dbReference>
<keyword evidence="3" id="KW-0449">Lipoprotein</keyword>
<keyword evidence="7" id="KW-0325">Glycoprotein</keyword>
<keyword evidence="6" id="KW-1015">Disulfide bond</keyword>
<evidence type="ECO:0000256" key="5">
    <source>
        <dbReference type="ARBA" id="ARBA00023136"/>
    </source>
</evidence>
<keyword evidence="5 8" id="KW-0472">Membrane</keyword>
<dbReference type="PANTHER" id="PTHR31044:SF35">
    <property type="entry name" value="GLUCAN ENDO-1,3-BETA-GLUCOSIDASE 4-LIKE"/>
    <property type="match status" value="1"/>
</dbReference>
<dbReference type="Gene3D" id="3.60.10.10">
    <property type="entry name" value="Endonuclease/exonuclease/phosphatase"/>
    <property type="match status" value="1"/>
</dbReference>
<evidence type="ECO:0000256" key="8">
    <source>
        <dbReference type="SAM" id="Phobius"/>
    </source>
</evidence>
<dbReference type="Pfam" id="PF07983">
    <property type="entry name" value="X8"/>
    <property type="match status" value="1"/>
</dbReference>
<evidence type="ECO:0000256" key="3">
    <source>
        <dbReference type="ARBA" id="ARBA00022622"/>
    </source>
</evidence>
<feature type="transmembrane region" description="Helical" evidence="8">
    <location>
        <begin position="704"/>
        <end position="722"/>
    </location>
</feature>
<keyword evidence="4" id="KW-0732">Signal</keyword>
<evidence type="ECO:0000256" key="1">
    <source>
        <dbReference type="ARBA" id="ARBA00004609"/>
    </source>
</evidence>
<dbReference type="InterPro" id="IPR044788">
    <property type="entry name" value="X8_dom_prot"/>
</dbReference>
<feature type="domain" description="X8" evidence="9">
    <location>
        <begin position="92"/>
        <end position="174"/>
    </location>
</feature>
<dbReference type="EMBL" id="JANQDX010000015">
    <property type="protein sequence ID" value="KAL0911187.1"/>
    <property type="molecule type" value="Genomic_DNA"/>
</dbReference>
<dbReference type="SUPFAM" id="SSF56219">
    <property type="entry name" value="DNase I-like"/>
    <property type="match status" value="1"/>
</dbReference>
<keyword evidence="11" id="KW-1185">Reference proteome</keyword>
<name>A0ABD0UL93_DENTH</name>
<keyword evidence="3" id="KW-0336">GPI-anchor</keyword>
<gene>
    <name evidence="10" type="ORF">M5K25_019309</name>
</gene>
<evidence type="ECO:0000259" key="9">
    <source>
        <dbReference type="SMART" id="SM00768"/>
    </source>
</evidence>
<dbReference type="GO" id="GO:0005886">
    <property type="term" value="C:plasma membrane"/>
    <property type="evidence" value="ECO:0007669"/>
    <property type="project" value="UniProtKB-SubCell"/>
</dbReference>
<comment type="caution">
    <text evidence="10">The sequence shown here is derived from an EMBL/GenBank/DDBJ whole genome shotgun (WGS) entry which is preliminary data.</text>
</comment>
<dbReference type="InterPro" id="IPR012946">
    <property type="entry name" value="X8"/>
</dbReference>
<keyword evidence="2" id="KW-1003">Cell membrane</keyword>
<feature type="transmembrane region" description="Helical" evidence="8">
    <location>
        <begin position="65"/>
        <end position="82"/>
    </location>
</feature>
<organism evidence="10 11">
    <name type="scientific">Dendrobium thyrsiflorum</name>
    <name type="common">Pinecone-like raceme dendrobium</name>
    <name type="synonym">Orchid</name>
    <dbReference type="NCBI Taxonomy" id="117978"/>
    <lineage>
        <taxon>Eukaryota</taxon>
        <taxon>Viridiplantae</taxon>
        <taxon>Streptophyta</taxon>
        <taxon>Embryophyta</taxon>
        <taxon>Tracheophyta</taxon>
        <taxon>Spermatophyta</taxon>
        <taxon>Magnoliopsida</taxon>
        <taxon>Liliopsida</taxon>
        <taxon>Asparagales</taxon>
        <taxon>Orchidaceae</taxon>
        <taxon>Epidendroideae</taxon>
        <taxon>Malaxideae</taxon>
        <taxon>Dendrobiinae</taxon>
        <taxon>Dendrobium</taxon>
    </lineage>
</organism>
<evidence type="ECO:0000256" key="2">
    <source>
        <dbReference type="ARBA" id="ARBA00022475"/>
    </source>
</evidence>
<dbReference type="SMART" id="SM00768">
    <property type="entry name" value="X8"/>
    <property type="match status" value="1"/>
</dbReference>
<keyword evidence="8" id="KW-1133">Transmembrane helix</keyword>
<accession>A0ABD0UL93</accession>
<dbReference type="AlphaFoldDB" id="A0ABD0UL93"/>
<dbReference type="GO" id="GO:0098552">
    <property type="term" value="C:side of membrane"/>
    <property type="evidence" value="ECO:0007669"/>
    <property type="project" value="UniProtKB-KW"/>
</dbReference>
<dbReference type="Gene3D" id="1.20.58.1040">
    <property type="match status" value="1"/>
</dbReference>
<protein>
    <recommendedName>
        <fullName evidence="9">X8 domain-containing protein</fullName>
    </recommendedName>
</protein>
<evidence type="ECO:0000313" key="11">
    <source>
        <dbReference type="Proteomes" id="UP001552299"/>
    </source>
</evidence>
<feature type="transmembrane region" description="Helical" evidence="8">
    <location>
        <begin position="413"/>
        <end position="434"/>
    </location>
</feature>
<reference evidence="10 11" key="1">
    <citation type="journal article" date="2024" name="Plant Biotechnol. J.">
        <title>Dendrobium thyrsiflorum genome and its molecular insights into genes involved in important horticultural traits.</title>
        <authorList>
            <person name="Chen B."/>
            <person name="Wang J.Y."/>
            <person name="Zheng P.J."/>
            <person name="Li K.L."/>
            <person name="Liang Y.M."/>
            <person name="Chen X.F."/>
            <person name="Zhang C."/>
            <person name="Zhao X."/>
            <person name="He X."/>
            <person name="Zhang G.Q."/>
            <person name="Liu Z.J."/>
            <person name="Xu Q."/>
        </authorList>
    </citation>
    <scope>NUCLEOTIDE SEQUENCE [LARGE SCALE GENOMIC DNA]</scope>
    <source>
        <strain evidence="10">GZMU011</strain>
    </source>
</reference>
<dbReference type="Proteomes" id="UP001552299">
    <property type="component" value="Unassembled WGS sequence"/>
</dbReference>
<evidence type="ECO:0000313" key="10">
    <source>
        <dbReference type="EMBL" id="KAL0911187.1"/>
    </source>
</evidence>
<evidence type="ECO:0000256" key="7">
    <source>
        <dbReference type="ARBA" id="ARBA00023180"/>
    </source>
</evidence>
<sequence>MKQWESQKLRASSKESKKAFGILECSTRIIIKGETVSVISVIKAFKYCLLILDFQSSLRKKKMSYLKQMIMFFILFIMLVISRSDEAFLEPQWCIADEQTPDDVLHEALDWACGPGGADCSLIQPNKPCFLPNSMKNHASYAFNSYWQKFKNKGGSCYFNGAAMAMAHAVLRHFHDEKKKITKSLFPDVKRENHQNELNLYNMKNSSTRNICATKLISKVTIKLFQMKSGSHLQATCQKTQSGFSLKVKKATIILHATSGRIWIKWSPKKIHFNPTFTSLQMISVIYASNFSEERSLLWQQIRQTASPTNMPWIVLEDFNCCRLGEFNYLIFDTHLKDLTFTGHFFTWFNLQTENLIHIKLDRVLLSNYPSSLYLVGDPICSDHSPLILMDGIPHNRRRRFQFKNFWTLRDDYWDILLNIFMSLVVAILSLTFVKNCIKNKERSSSTAIEDSLKNLPEKQNLWLSLLDSDPTNPRLNSSLKQINSEIADITTSWTSWINQRIKENWLKHGEDDLKFLYSKIWARKNYNGSSIISALEENLDNKRNDCSIITQHFQKLYNPPPPPIPDISIFPTGAQIPYHLVVMLSNLITVAKIKDIFSGTSSSSPGPIGFNFHFYKSGWLIMGPSLCKVVLSFFEKGYMPRRVKAMASLPNCLALTGILGTFINSSGLMVNNDKKTALHGKTSLLHPLPCGRVSMLQLSKSKIISISMLRLTVLFLLNGIAGAMASLLWKCPIMTLCLAYIPLMLGYLISSNLRVGLPASCHPILSTAIQSIPITFEENDNVVSWYSIVWNKCYVLRFSIFEWLSLVRGLKTIDCYFSFSVISSLMPSLREFFLRPNLNQIVDFVSNRIKDDSAKLIFMLLWCSIYYIWRECNERKFSFTSKSFFSLMEIIRNAIFLRS</sequence>
<dbReference type="InterPro" id="IPR036691">
    <property type="entry name" value="Endo/exonu/phosph_ase_sf"/>
</dbReference>
<evidence type="ECO:0000256" key="6">
    <source>
        <dbReference type="ARBA" id="ARBA00023157"/>
    </source>
</evidence>
<keyword evidence="8" id="KW-0812">Transmembrane</keyword>
<proteinExistence type="predicted"/>
<evidence type="ECO:0000256" key="4">
    <source>
        <dbReference type="ARBA" id="ARBA00022729"/>
    </source>
</evidence>
<feature type="transmembrane region" description="Helical" evidence="8">
    <location>
        <begin position="728"/>
        <end position="750"/>
    </location>
</feature>